<dbReference type="AlphaFoldDB" id="A0A1J7J3V1"/>
<proteinExistence type="predicted"/>
<accession>A0A1J7J3V1</accession>
<organism evidence="1 2">
    <name type="scientific">Coniochaeta ligniaria NRRL 30616</name>
    <dbReference type="NCBI Taxonomy" id="1408157"/>
    <lineage>
        <taxon>Eukaryota</taxon>
        <taxon>Fungi</taxon>
        <taxon>Dikarya</taxon>
        <taxon>Ascomycota</taxon>
        <taxon>Pezizomycotina</taxon>
        <taxon>Sordariomycetes</taxon>
        <taxon>Sordariomycetidae</taxon>
        <taxon>Coniochaetales</taxon>
        <taxon>Coniochaetaceae</taxon>
        <taxon>Coniochaeta</taxon>
    </lineage>
</organism>
<evidence type="ECO:0000313" key="1">
    <source>
        <dbReference type="EMBL" id="OIW22194.1"/>
    </source>
</evidence>
<evidence type="ECO:0000313" key="2">
    <source>
        <dbReference type="Proteomes" id="UP000182658"/>
    </source>
</evidence>
<dbReference type="STRING" id="1408157.A0A1J7J3V1"/>
<dbReference type="InParanoid" id="A0A1J7J3V1"/>
<sequence length="149" mass="16120">MAVGRARGDDGPRLLTADFAVLEDVIFFVCASGDNLGIVSDGKTLVFTDVMAFLERLDSFTSDIDSADAETQILGLLDTLFSGSAVIWSNSELAAQDRRELRYRGGLPAVLDALRQRFRQDPAIASAMFTQGRLSLSDLADKTGDLDLN</sequence>
<dbReference type="OrthoDB" id="4707307at2759"/>
<reference evidence="1 2" key="1">
    <citation type="submission" date="2016-10" db="EMBL/GenBank/DDBJ databases">
        <title>Draft genome sequence of Coniochaeta ligniaria NRRL30616, a lignocellulolytic fungus for bioabatement of inhibitors in plant biomass hydrolysates.</title>
        <authorList>
            <consortium name="DOE Joint Genome Institute"/>
            <person name="Jimenez D.J."/>
            <person name="Hector R.E."/>
            <person name="Riley R."/>
            <person name="Sun H."/>
            <person name="Grigoriev I.V."/>
            <person name="Van Elsas J.D."/>
            <person name="Nichols N.N."/>
        </authorList>
    </citation>
    <scope>NUCLEOTIDE SEQUENCE [LARGE SCALE GENOMIC DNA]</scope>
    <source>
        <strain evidence="1 2">NRRL 30616</strain>
    </source>
</reference>
<name>A0A1J7J3V1_9PEZI</name>
<keyword evidence="2" id="KW-1185">Reference proteome</keyword>
<dbReference type="Proteomes" id="UP000182658">
    <property type="component" value="Unassembled WGS sequence"/>
</dbReference>
<dbReference type="EMBL" id="KV875139">
    <property type="protein sequence ID" value="OIW22194.1"/>
    <property type="molecule type" value="Genomic_DNA"/>
</dbReference>
<protein>
    <submittedName>
        <fullName evidence="1">Uncharacterized protein</fullName>
    </submittedName>
</protein>
<gene>
    <name evidence="1" type="ORF">CONLIGDRAFT_687775</name>
</gene>